<evidence type="ECO:0000313" key="1">
    <source>
        <dbReference type="EMBL" id="CAG8572914.1"/>
    </source>
</evidence>
<name>A0ACA9MBP1_9GLOM</name>
<protein>
    <submittedName>
        <fullName evidence="1">4124_t:CDS:1</fullName>
    </submittedName>
</protein>
<accession>A0ACA9MBP1</accession>
<sequence>MKQKYKVEENQQNIQSTQNLSSRINPNKQKEVNRSNDNLEPQVSTKRHLKDISNEYTTNVNR</sequence>
<feature type="non-terminal residue" evidence="1">
    <location>
        <position position="62"/>
    </location>
</feature>
<dbReference type="EMBL" id="CAJVPU010007454">
    <property type="protein sequence ID" value="CAG8572914.1"/>
    <property type="molecule type" value="Genomic_DNA"/>
</dbReference>
<gene>
    <name evidence="1" type="ORF">DHETER_LOCUS6142</name>
</gene>
<dbReference type="Proteomes" id="UP000789702">
    <property type="component" value="Unassembled WGS sequence"/>
</dbReference>
<organism evidence="1 2">
    <name type="scientific">Dentiscutata heterogama</name>
    <dbReference type="NCBI Taxonomy" id="1316150"/>
    <lineage>
        <taxon>Eukaryota</taxon>
        <taxon>Fungi</taxon>
        <taxon>Fungi incertae sedis</taxon>
        <taxon>Mucoromycota</taxon>
        <taxon>Glomeromycotina</taxon>
        <taxon>Glomeromycetes</taxon>
        <taxon>Diversisporales</taxon>
        <taxon>Gigasporaceae</taxon>
        <taxon>Dentiscutata</taxon>
    </lineage>
</organism>
<keyword evidence="2" id="KW-1185">Reference proteome</keyword>
<proteinExistence type="predicted"/>
<reference evidence="1" key="1">
    <citation type="submission" date="2021-06" db="EMBL/GenBank/DDBJ databases">
        <authorList>
            <person name="Kallberg Y."/>
            <person name="Tangrot J."/>
            <person name="Rosling A."/>
        </authorList>
    </citation>
    <scope>NUCLEOTIDE SEQUENCE</scope>
    <source>
        <strain evidence="1">IL203A</strain>
    </source>
</reference>
<evidence type="ECO:0000313" key="2">
    <source>
        <dbReference type="Proteomes" id="UP000789702"/>
    </source>
</evidence>
<comment type="caution">
    <text evidence="1">The sequence shown here is derived from an EMBL/GenBank/DDBJ whole genome shotgun (WGS) entry which is preliminary data.</text>
</comment>